<reference evidence="1 2" key="1">
    <citation type="journal article" date="2022" name="Nat. Plants">
        <title>Genomes of leafy and leafless Platanthera orchids illuminate the evolution of mycoheterotrophy.</title>
        <authorList>
            <person name="Li M.H."/>
            <person name="Liu K.W."/>
            <person name="Li Z."/>
            <person name="Lu H.C."/>
            <person name="Ye Q.L."/>
            <person name="Zhang D."/>
            <person name="Wang J.Y."/>
            <person name="Li Y.F."/>
            <person name="Zhong Z.M."/>
            <person name="Liu X."/>
            <person name="Yu X."/>
            <person name="Liu D.K."/>
            <person name="Tu X.D."/>
            <person name="Liu B."/>
            <person name="Hao Y."/>
            <person name="Liao X.Y."/>
            <person name="Jiang Y.T."/>
            <person name="Sun W.H."/>
            <person name="Chen J."/>
            <person name="Chen Y.Q."/>
            <person name="Ai Y."/>
            <person name="Zhai J.W."/>
            <person name="Wu S.S."/>
            <person name="Zhou Z."/>
            <person name="Hsiao Y.Y."/>
            <person name="Wu W.L."/>
            <person name="Chen Y.Y."/>
            <person name="Lin Y.F."/>
            <person name="Hsu J.L."/>
            <person name="Li C.Y."/>
            <person name="Wang Z.W."/>
            <person name="Zhao X."/>
            <person name="Zhong W.Y."/>
            <person name="Ma X.K."/>
            <person name="Ma L."/>
            <person name="Huang J."/>
            <person name="Chen G.Z."/>
            <person name="Huang M.Z."/>
            <person name="Huang L."/>
            <person name="Peng D.H."/>
            <person name="Luo Y.B."/>
            <person name="Zou S.Q."/>
            <person name="Chen S.P."/>
            <person name="Lan S."/>
            <person name="Tsai W.C."/>
            <person name="Van de Peer Y."/>
            <person name="Liu Z.J."/>
        </authorList>
    </citation>
    <scope>NUCLEOTIDE SEQUENCE [LARGE SCALE GENOMIC DNA]</scope>
    <source>
        <strain evidence="1">Lor288</strain>
    </source>
</reference>
<keyword evidence="2" id="KW-1185">Reference proteome</keyword>
<dbReference type="EMBL" id="JBBWWR010000008">
    <property type="protein sequence ID" value="KAK8962981.1"/>
    <property type="molecule type" value="Genomic_DNA"/>
</dbReference>
<evidence type="ECO:0000313" key="2">
    <source>
        <dbReference type="Proteomes" id="UP001412067"/>
    </source>
</evidence>
<protein>
    <submittedName>
        <fullName evidence="1">Ubiquitin-like modifier-activating enzyme 5</fullName>
    </submittedName>
</protein>
<dbReference type="Proteomes" id="UP001412067">
    <property type="component" value="Unassembled WGS sequence"/>
</dbReference>
<evidence type="ECO:0000313" key="1">
    <source>
        <dbReference type="EMBL" id="KAK8962981.1"/>
    </source>
</evidence>
<proteinExistence type="predicted"/>
<comment type="caution">
    <text evidence="1">The sequence shown here is derived from an EMBL/GenBank/DDBJ whole genome shotgun (WGS) entry which is preliminary data.</text>
</comment>
<gene>
    <name evidence="1" type="ORF">KSP40_PGU021600</name>
</gene>
<organism evidence="1 2">
    <name type="scientific">Platanthera guangdongensis</name>
    <dbReference type="NCBI Taxonomy" id="2320717"/>
    <lineage>
        <taxon>Eukaryota</taxon>
        <taxon>Viridiplantae</taxon>
        <taxon>Streptophyta</taxon>
        <taxon>Embryophyta</taxon>
        <taxon>Tracheophyta</taxon>
        <taxon>Spermatophyta</taxon>
        <taxon>Magnoliopsida</taxon>
        <taxon>Liliopsida</taxon>
        <taxon>Asparagales</taxon>
        <taxon>Orchidaceae</taxon>
        <taxon>Orchidoideae</taxon>
        <taxon>Orchideae</taxon>
        <taxon>Orchidinae</taxon>
        <taxon>Platanthera</taxon>
    </lineage>
</organism>
<accession>A0ABR2MG41</accession>
<sequence>MGAKRAVSKFFVVRVRHLRSITCHLRSNTFQFTSAIYSINLLDNGTLTSRNRNAQNSLFGSFCVVESGFVCLSESLYQKFGFLLEIVVHKISARCCGFLHLLPMVLKPSRACTPIIVVASGVDERTLKREGVCAASLPTTMES</sequence>
<name>A0ABR2MG41_9ASPA</name>